<feature type="signal peptide" evidence="1">
    <location>
        <begin position="1"/>
        <end position="30"/>
    </location>
</feature>
<dbReference type="AlphaFoldDB" id="A0A6M1T517"/>
<reference evidence="2 3" key="1">
    <citation type="submission" date="2020-02" db="EMBL/GenBank/DDBJ databases">
        <title>Aliifodinibius halophilus 2W32, complete genome.</title>
        <authorList>
            <person name="Li Y."/>
            <person name="Wu S."/>
        </authorList>
    </citation>
    <scope>NUCLEOTIDE SEQUENCE [LARGE SCALE GENOMIC DNA]</scope>
    <source>
        <strain evidence="2 3">2W32</strain>
    </source>
</reference>
<keyword evidence="1" id="KW-0732">Signal</keyword>
<dbReference type="EMBL" id="JAALLS010000016">
    <property type="protein sequence ID" value="NGP89137.1"/>
    <property type="molecule type" value="Genomic_DNA"/>
</dbReference>
<protein>
    <submittedName>
        <fullName evidence="2">Uncharacterized protein</fullName>
    </submittedName>
</protein>
<proteinExistence type="predicted"/>
<evidence type="ECO:0000313" key="2">
    <source>
        <dbReference type="EMBL" id="NGP89137.1"/>
    </source>
</evidence>
<dbReference type="Gene3D" id="2.60.40.10">
    <property type="entry name" value="Immunoglobulins"/>
    <property type="match status" value="1"/>
</dbReference>
<name>A0A6M1T517_9BACT</name>
<keyword evidence="3" id="KW-1185">Reference proteome</keyword>
<organism evidence="2 3">
    <name type="scientific">Fodinibius halophilus</name>
    <dbReference type="NCBI Taxonomy" id="1736908"/>
    <lineage>
        <taxon>Bacteria</taxon>
        <taxon>Pseudomonadati</taxon>
        <taxon>Balneolota</taxon>
        <taxon>Balneolia</taxon>
        <taxon>Balneolales</taxon>
        <taxon>Balneolaceae</taxon>
        <taxon>Fodinibius</taxon>
    </lineage>
</organism>
<sequence>MESQMKKLQEFVITATFFLLCTLTAHSVHAQADISMRVEVNETLANSKSINIKSLVANDGKGPNLFRMYLINKNSTEYVNNLYFEILISSDKVGPIAEVTQVKGQPFSLNPGQQVFATNNNISNGLPGVEEAIEFDGGLTTEGQEFVNNLGGATTLPADNYQIQINIYQGSGLQNKVASDMAEVGASITEKIQDFYLLTPGNEVGSATSIANPYPNFQWQGETGSSYRLIIVEERNNETPESLLDGAKSTSATRGNGGTGTLVGYEMLDRIVGQSNLQYPNSGVQDFVPGKTYYWRVIGLRETSSGLEEKESEIWSFTFTGNSSNSVSETPGMARVLESVLGEQFNQFDTEGYSFEAVVVDGRVYRDGQALQQLRKLMRKVENGEVSIVIERQ</sequence>
<evidence type="ECO:0000256" key="1">
    <source>
        <dbReference type="SAM" id="SignalP"/>
    </source>
</evidence>
<accession>A0A6M1T517</accession>
<comment type="caution">
    <text evidence="2">The sequence shown here is derived from an EMBL/GenBank/DDBJ whole genome shotgun (WGS) entry which is preliminary data.</text>
</comment>
<gene>
    <name evidence="2" type="ORF">G3569_12315</name>
</gene>
<dbReference type="Proteomes" id="UP000479132">
    <property type="component" value="Unassembled WGS sequence"/>
</dbReference>
<dbReference type="RefSeq" id="WP_165269559.1">
    <property type="nucleotide sequence ID" value="NZ_JAALLS010000016.1"/>
</dbReference>
<evidence type="ECO:0000313" key="3">
    <source>
        <dbReference type="Proteomes" id="UP000479132"/>
    </source>
</evidence>
<dbReference type="InterPro" id="IPR013783">
    <property type="entry name" value="Ig-like_fold"/>
</dbReference>
<feature type="chain" id="PRO_5027053706" evidence="1">
    <location>
        <begin position="31"/>
        <end position="393"/>
    </location>
</feature>